<gene>
    <name evidence="3" type="ORF">H8730_16375</name>
</gene>
<evidence type="ECO:0000256" key="1">
    <source>
        <dbReference type="SAM" id="MobiDB-lite"/>
    </source>
</evidence>
<dbReference type="PANTHER" id="PTHR43649:SF12">
    <property type="entry name" value="DIACETYLCHITOBIOSE BINDING PROTEIN DASA"/>
    <property type="match status" value="1"/>
</dbReference>
<accession>A0A926DUU2</accession>
<dbReference type="PROSITE" id="PS51257">
    <property type="entry name" value="PROKAR_LIPOPROTEIN"/>
    <property type="match status" value="1"/>
</dbReference>
<feature type="signal peptide" evidence="2">
    <location>
        <begin position="1"/>
        <end position="22"/>
    </location>
</feature>
<dbReference type="PANTHER" id="PTHR43649">
    <property type="entry name" value="ARABINOSE-BINDING PROTEIN-RELATED"/>
    <property type="match status" value="1"/>
</dbReference>
<evidence type="ECO:0000313" key="4">
    <source>
        <dbReference type="Proteomes" id="UP000657006"/>
    </source>
</evidence>
<organism evidence="3 4">
    <name type="scientific">Bianquea renquensis</name>
    <dbReference type="NCBI Taxonomy" id="2763661"/>
    <lineage>
        <taxon>Bacteria</taxon>
        <taxon>Bacillati</taxon>
        <taxon>Bacillota</taxon>
        <taxon>Clostridia</taxon>
        <taxon>Eubacteriales</taxon>
        <taxon>Bianqueaceae</taxon>
        <taxon>Bianquea</taxon>
    </lineage>
</organism>
<sequence>MKASKKVLTLFLAAAMVVSAFAGCSKGNDESSSTANESSQSSQAGDSSTEPAGNTGEVTTLDYYISTTAVSGPVTGWLGDYLKENGLALNIIAGSEEKMQAYLAGGDLPDLMSFNTWDSVTKAIAGKMLVNLDEHLDKLPNVTANVPEAIEYTRDNRSNGTGNLYVIPSSIGDSYFPVDTGVYSINVRWDIYEKIGCPKAETLEDLIPIFKQMQEAYPETEDGTKTYAMNLFSSWDGTTKMAAVNNVITTLGYMESFYQYFADLNLETGEINSIFDDDSTYLRALKFFYQLNQEGLLDPDAITQTYEAAKAKVDSGAYVAIGYAGYKDGFNTPEHVDADEPVGYMPIIFDEYKACVIGDATVGSTRNQLGISAVSSKVDACLQYINLTADYDALLTLNNGPQGELWDINDEGEVYATEKYWDCYNSNGGKLTLSNGEELHPGFTYEYVIANTQAHPTYNVPIGIGNWPDVIEGTQKNKLTEAWSDDNDGYMFPIQKMEAEGRVYKRPLAHTLMETTPDDIALLQQAIAQIVIQNSWKMAYAKDEAEFNSLWDDMKTQAEALDVQEVIDWATDSWNKGMEIAKQYVE</sequence>
<protein>
    <recommendedName>
        <fullName evidence="5">Extracellular solute-binding protein</fullName>
    </recommendedName>
</protein>
<feature type="compositionally biased region" description="Low complexity" evidence="1">
    <location>
        <begin position="30"/>
        <end position="48"/>
    </location>
</feature>
<dbReference type="Gene3D" id="3.40.190.10">
    <property type="entry name" value="Periplasmic binding protein-like II"/>
    <property type="match status" value="2"/>
</dbReference>
<dbReference type="Proteomes" id="UP000657006">
    <property type="component" value="Unassembled WGS sequence"/>
</dbReference>
<proteinExistence type="predicted"/>
<dbReference type="InterPro" id="IPR050490">
    <property type="entry name" value="Bact_solute-bd_prot1"/>
</dbReference>
<comment type="caution">
    <text evidence="3">The sequence shown here is derived from an EMBL/GenBank/DDBJ whole genome shotgun (WGS) entry which is preliminary data.</text>
</comment>
<dbReference type="EMBL" id="JACRSQ010000047">
    <property type="protein sequence ID" value="MBC8545116.1"/>
    <property type="molecule type" value="Genomic_DNA"/>
</dbReference>
<reference evidence="3" key="1">
    <citation type="submission" date="2020-08" db="EMBL/GenBank/DDBJ databases">
        <title>Genome public.</title>
        <authorList>
            <person name="Liu C."/>
            <person name="Sun Q."/>
        </authorList>
    </citation>
    <scope>NUCLEOTIDE SEQUENCE</scope>
    <source>
        <strain evidence="3">NSJ-32</strain>
    </source>
</reference>
<evidence type="ECO:0008006" key="5">
    <source>
        <dbReference type="Google" id="ProtNLM"/>
    </source>
</evidence>
<evidence type="ECO:0000256" key="2">
    <source>
        <dbReference type="SAM" id="SignalP"/>
    </source>
</evidence>
<dbReference type="RefSeq" id="WP_177716920.1">
    <property type="nucleotide sequence ID" value="NZ_JACRSQ010000047.1"/>
</dbReference>
<feature type="chain" id="PRO_5039680101" description="Extracellular solute-binding protein" evidence="2">
    <location>
        <begin position="23"/>
        <end position="586"/>
    </location>
</feature>
<dbReference type="SUPFAM" id="SSF53850">
    <property type="entry name" value="Periplasmic binding protein-like II"/>
    <property type="match status" value="1"/>
</dbReference>
<dbReference type="AlphaFoldDB" id="A0A926DUU2"/>
<name>A0A926DUU2_9FIRM</name>
<keyword evidence="2" id="KW-0732">Signal</keyword>
<evidence type="ECO:0000313" key="3">
    <source>
        <dbReference type="EMBL" id="MBC8545116.1"/>
    </source>
</evidence>
<keyword evidence="4" id="KW-1185">Reference proteome</keyword>
<feature type="region of interest" description="Disordered" evidence="1">
    <location>
        <begin position="28"/>
        <end position="55"/>
    </location>
</feature>